<reference evidence="2" key="2">
    <citation type="submission" date="2023-06" db="EMBL/GenBank/DDBJ databases">
        <authorList>
            <consortium name="Lawrence Berkeley National Laboratory"/>
            <person name="Haridas S."/>
            <person name="Hensen N."/>
            <person name="Bonometti L."/>
            <person name="Westerberg I."/>
            <person name="Brannstrom I.O."/>
            <person name="Guillou S."/>
            <person name="Cros-Aarteil S."/>
            <person name="Calhoun S."/>
            <person name="Kuo A."/>
            <person name="Mondo S."/>
            <person name="Pangilinan J."/>
            <person name="Riley R."/>
            <person name="Labutti K."/>
            <person name="Andreopoulos B."/>
            <person name="Lipzen A."/>
            <person name="Chen C."/>
            <person name="Yanf M."/>
            <person name="Daum C."/>
            <person name="Ng V."/>
            <person name="Clum A."/>
            <person name="Steindorff A."/>
            <person name="Ohm R."/>
            <person name="Martin F."/>
            <person name="Silar P."/>
            <person name="Natvig D."/>
            <person name="Lalanne C."/>
            <person name="Gautier V."/>
            <person name="Ament-Velasquez S.L."/>
            <person name="Kruys A."/>
            <person name="Hutchinson M.I."/>
            <person name="Powell A.J."/>
            <person name="Barry K."/>
            <person name="Miller A.N."/>
            <person name="Grigoriev I.V."/>
            <person name="Debuchy R."/>
            <person name="Gladieux P."/>
            <person name="Thoren M.H."/>
            <person name="Johannesson H."/>
        </authorList>
    </citation>
    <scope>NUCLEOTIDE SEQUENCE</scope>
    <source>
        <strain evidence="2">CBS 314.62</strain>
    </source>
</reference>
<feature type="compositionally biased region" description="Low complexity" evidence="1">
    <location>
        <begin position="265"/>
        <end position="280"/>
    </location>
</feature>
<protein>
    <submittedName>
        <fullName evidence="2">Uncharacterized protein</fullName>
    </submittedName>
</protein>
<dbReference type="Proteomes" id="UP001270362">
    <property type="component" value="Unassembled WGS sequence"/>
</dbReference>
<feature type="compositionally biased region" description="Polar residues" evidence="1">
    <location>
        <begin position="718"/>
        <end position="731"/>
    </location>
</feature>
<comment type="caution">
    <text evidence="2">The sequence shown here is derived from an EMBL/GenBank/DDBJ whole genome shotgun (WGS) entry which is preliminary data.</text>
</comment>
<organism evidence="2 3">
    <name type="scientific">Podospora appendiculata</name>
    <dbReference type="NCBI Taxonomy" id="314037"/>
    <lineage>
        <taxon>Eukaryota</taxon>
        <taxon>Fungi</taxon>
        <taxon>Dikarya</taxon>
        <taxon>Ascomycota</taxon>
        <taxon>Pezizomycotina</taxon>
        <taxon>Sordariomycetes</taxon>
        <taxon>Sordariomycetidae</taxon>
        <taxon>Sordariales</taxon>
        <taxon>Podosporaceae</taxon>
        <taxon>Podospora</taxon>
    </lineage>
</organism>
<name>A0AAE1CAD0_9PEZI</name>
<feature type="region of interest" description="Disordered" evidence="1">
    <location>
        <begin position="677"/>
        <end position="754"/>
    </location>
</feature>
<reference evidence="2" key="1">
    <citation type="journal article" date="2023" name="Mol. Phylogenet. Evol.">
        <title>Genome-scale phylogeny and comparative genomics of the fungal order Sordariales.</title>
        <authorList>
            <person name="Hensen N."/>
            <person name="Bonometti L."/>
            <person name="Westerberg I."/>
            <person name="Brannstrom I.O."/>
            <person name="Guillou S."/>
            <person name="Cros-Aarteil S."/>
            <person name="Calhoun S."/>
            <person name="Haridas S."/>
            <person name="Kuo A."/>
            <person name="Mondo S."/>
            <person name="Pangilinan J."/>
            <person name="Riley R."/>
            <person name="LaButti K."/>
            <person name="Andreopoulos B."/>
            <person name="Lipzen A."/>
            <person name="Chen C."/>
            <person name="Yan M."/>
            <person name="Daum C."/>
            <person name="Ng V."/>
            <person name="Clum A."/>
            <person name="Steindorff A."/>
            <person name="Ohm R.A."/>
            <person name="Martin F."/>
            <person name="Silar P."/>
            <person name="Natvig D.O."/>
            <person name="Lalanne C."/>
            <person name="Gautier V."/>
            <person name="Ament-Velasquez S.L."/>
            <person name="Kruys A."/>
            <person name="Hutchinson M.I."/>
            <person name="Powell A.J."/>
            <person name="Barry K."/>
            <person name="Miller A.N."/>
            <person name="Grigoriev I.V."/>
            <person name="Debuchy R."/>
            <person name="Gladieux P."/>
            <person name="Hiltunen Thoren M."/>
            <person name="Johannesson H."/>
        </authorList>
    </citation>
    <scope>NUCLEOTIDE SEQUENCE</scope>
    <source>
        <strain evidence="2">CBS 314.62</strain>
    </source>
</reference>
<feature type="region of interest" description="Disordered" evidence="1">
    <location>
        <begin position="783"/>
        <end position="823"/>
    </location>
</feature>
<feature type="region of interest" description="Disordered" evidence="1">
    <location>
        <begin position="447"/>
        <end position="473"/>
    </location>
</feature>
<feature type="compositionally biased region" description="Low complexity" evidence="1">
    <location>
        <begin position="50"/>
        <end position="74"/>
    </location>
</feature>
<feature type="compositionally biased region" description="Basic residues" evidence="1">
    <location>
        <begin position="788"/>
        <end position="797"/>
    </location>
</feature>
<feature type="compositionally biased region" description="Polar residues" evidence="1">
    <location>
        <begin position="694"/>
        <end position="708"/>
    </location>
</feature>
<feature type="region of interest" description="Disordered" evidence="1">
    <location>
        <begin position="156"/>
        <end position="178"/>
    </location>
</feature>
<dbReference type="AlphaFoldDB" id="A0AAE1CAD0"/>
<feature type="region of interest" description="Disordered" evidence="1">
    <location>
        <begin position="38"/>
        <end position="103"/>
    </location>
</feature>
<feature type="compositionally biased region" description="Basic residues" evidence="1">
    <location>
        <begin position="9"/>
        <end position="20"/>
    </location>
</feature>
<dbReference type="EMBL" id="JAULSO010000003">
    <property type="protein sequence ID" value="KAK3685397.1"/>
    <property type="molecule type" value="Genomic_DNA"/>
</dbReference>
<evidence type="ECO:0000313" key="3">
    <source>
        <dbReference type="Proteomes" id="UP001270362"/>
    </source>
</evidence>
<evidence type="ECO:0000256" key="1">
    <source>
        <dbReference type="SAM" id="MobiDB-lite"/>
    </source>
</evidence>
<sequence>MNWTDGKVNRPHGGRLRKINATRQRQREYFARARVRAEEHKAAVENGPPSLSILRASSSSSRRSHISNHSGRSSPGRRAPQTASQQKSEQRKKRHKMTSTDDEPLFTTISQFLEERSARIAAGLPPDPPPEYDEETIREMTRRLLASKDWGISRVAKKRPAYSPGNRVPSRDDRNVSQRPQHLLDSEYVASKRRRQLIDLPLRRDDVKIRIGSQEKHLGESSSISKSRVTRTVRESRTHINHLVKERAPLTSRNLRGVDSHASHHQTVVSHSSSLASSAVTDEDETSQMLARLPGPIVTTTPKMVHPIPMRVIPNHLFTSPTFDSANTNSLVAQVGRVISPVPLSQKAENDNWRRWLKQSSSAITSCRAIEGSLGSLEELQISPGPSQRCRLVRDESQSLPSLNDKFHLDRPLSIGPDDIRAGKILSSSDFSQIISQYDEVIDRFTRPPRESHEQQPGQTRLSGSHRHDNSPQLCAEPRLMEHKRQADVRTPQKPLEARVSGAVERRAVPGDAEEAWKAFVFGDQGSDDFEEATFNEAKHEAARDMRPSDCSTCISSKPNADQVAFDSERYQTATTRKVSDCSTFPSDEATVGASYDARNVTMEGTQPLEYSSYTSISEGMMSAQDSSIDSNMATVVTLRANHDAVSDFADGLVSIAGASASRKATFGSSLTGLESVLTSDSSDVPPKIDVDAGTSSASGIEYTTSGGTDPIPAEIVRSSSPGGHTDSTAGAPSMAASMAVEPPRSEVGVADPGEHFRFAPPKLFVGSRSSLTQTYRPIAASAPISLSRKRRGRPRKRALDGRADIRALPNYTSDPIEEVEDDVDQYPSMFGALEME</sequence>
<feature type="region of interest" description="Disordered" evidence="1">
    <location>
        <begin position="1"/>
        <end position="24"/>
    </location>
</feature>
<feature type="region of interest" description="Disordered" evidence="1">
    <location>
        <begin position="257"/>
        <end position="283"/>
    </location>
</feature>
<evidence type="ECO:0000313" key="2">
    <source>
        <dbReference type="EMBL" id="KAK3685397.1"/>
    </source>
</evidence>
<gene>
    <name evidence="2" type="ORF">B0T22DRAFT_216549</name>
</gene>
<proteinExistence type="predicted"/>
<keyword evidence="3" id="KW-1185">Reference proteome</keyword>
<accession>A0AAE1CAD0</accession>